<comment type="caution">
    <text evidence="1">The sequence shown here is derived from an EMBL/GenBank/DDBJ whole genome shotgun (WGS) entry which is preliminary data.</text>
</comment>
<dbReference type="AlphaFoldDB" id="A0A853B0W4"/>
<sequence length="165" mass="18479">MDLADELRRLPREEQRARLRETRGGGNWLGLIQTATLRARTADEARAEWARLAVSALETAREEGALEDREVRPREANLFRTLDDPAGAGLDADEVVAACLALAGLTPAEADAVEWAYRAEDVDKMRTLRRVRNVVQPAVAIAGFVGREELRRELEAWREVLPRLP</sequence>
<evidence type="ECO:0000313" key="2">
    <source>
        <dbReference type="Proteomes" id="UP000549616"/>
    </source>
</evidence>
<dbReference type="Proteomes" id="UP000549616">
    <property type="component" value="Unassembled WGS sequence"/>
</dbReference>
<evidence type="ECO:0000313" key="1">
    <source>
        <dbReference type="EMBL" id="NYI88346.1"/>
    </source>
</evidence>
<keyword evidence="2" id="KW-1185">Reference proteome</keyword>
<reference evidence="1 2" key="1">
    <citation type="submission" date="2020-07" db="EMBL/GenBank/DDBJ databases">
        <title>Sequencing the genomes of 1000 actinobacteria strains.</title>
        <authorList>
            <person name="Klenk H.-P."/>
        </authorList>
    </citation>
    <scope>NUCLEOTIDE SEQUENCE [LARGE SCALE GENOMIC DNA]</scope>
    <source>
        <strain evidence="1 2">DSM 104006</strain>
    </source>
</reference>
<dbReference type="RefSeq" id="WP_179772593.1">
    <property type="nucleotide sequence ID" value="NZ_JACCFK010000001.1"/>
</dbReference>
<proteinExistence type="predicted"/>
<dbReference type="EMBL" id="JACCFK010000001">
    <property type="protein sequence ID" value="NYI88346.1"/>
    <property type="molecule type" value="Genomic_DNA"/>
</dbReference>
<organism evidence="1 2">
    <name type="scientific">Amycolatopsis endophytica</name>
    <dbReference type="NCBI Taxonomy" id="860233"/>
    <lineage>
        <taxon>Bacteria</taxon>
        <taxon>Bacillati</taxon>
        <taxon>Actinomycetota</taxon>
        <taxon>Actinomycetes</taxon>
        <taxon>Pseudonocardiales</taxon>
        <taxon>Pseudonocardiaceae</taxon>
        <taxon>Amycolatopsis</taxon>
    </lineage>
</organism>
<gene>
    <name evidence="1" type="ORF">HNR02_001669</name>
</gene>
<name>A0A853B0W4_9PSEU</name>
<protein>
    <submittedName>
        <fullName evidence="1">Uncharacterized protein</fullName>
    </submittedName>
</protein>
<accession>A0A853B0W4</accession>